<dbReference type="NCBIfam" id="TIGR01953">
    <property type="entry name" value="NusA"/>
    <property type="match status" value="1"/>
</dbReference>
<dbReference type="InterPro" id="IPR010995">
    <property type="entry name" value="DNA_repair_Rad51/TF_NusA_a-hlx"/>
</dbReference>
<comment type="subcellular location">
    <subcellularLocation>
        <location evidence="7">Cytoplasm</location>
    </subcellularLocation>
</comment>
<evidence type="ECO:0000256" key="2">
    <source>
        <dbReference type="ARBA" id="ARBA00022490"/>
    </source>
</evidence>
<evidence type="ECO:0000313" key="10">
    <source>
        <dbReference type="EMBL" id="KGE73976.1"/>
    </source>
</evidence>
<evidence type="ECO:0000256" key="5">
    <source>
        <dbReference type="ARBA" id="ARBA00023015"/>
    </source>
</evidence>
<accession>A0A098R2F3</accession>
<keyword evidence="3 7" id="KW-0889">Transcription antitermination</keyword>
<dbReference type="FunFam" id="3.30.300.20:FF:000005">
    <property type="entry name" value="Transcription termination/antitermination protein NusA"/>
    <property type="match status" value="1"/>
</dbReference>
<dbReference type="SUPFAM" id="SSF47794">
    <property type="entry name" value="Rad51 N-terminal domain-like"/>
    <property type="match status" value="1"/>
</dbReference>
<dbReference type="CDD" id="cd02134">
    <property type="entry name" value="KH-II_NusA_rpt1"/>
    <property type="match status" value="1"/>
</dbReference>
<dbReference type="OrthoDB" id="9807233at2"/>
<evidence type="ECO:0000256" key="8">
    <source>
        <dbReference type="SAM" id="MobiDB-lite"/>
    </source>
</evidence>
<dbReference type="Gene3D" id="1.10.150.20">
    <property type="entry name" value="5' to 3' exonuclease, C-terminal subdomain"/>
    <property type="match status" value="1"/>
</dbReference>
<dbReference type="SUPFAM" id="SSF47789">
    <property type="entry name" value="C-terminal domain of RNA polymerase alpha subunit"/>
    <property type="match status" value="1"/>
</dbReference>
<keyword evidence="5 7" id="KW-0805">Transcription regulation</keyword>
<comment type="function">
    <text evidence="7">Participates in both transcription termination and antitermination.</text>
</comment>
<dbReference type="eggNOG" id="COG0195">
    <property type="taxonomic scope" value="Bacteria"/>
</dbReference>
<dbReference type="InterPro" id="IPR003029">
    <property type="entry name" value="S1_domain"/>
</dbReference>
<dbReference type="GO" id="GO:0003746">
    <property type="term" value="F:translation elongation factor activity"/>
    <property type="evidence" value="ECO:0007669"/>
    <property type="project" value="UniProtKB-KW"/>
</dbReference>
<organism evidence="10 11">
    <name type="scientific">Spirochaeta lutea</name>
    <dbReference type="NCBI Taxonomy" id="1480694"/>
    <lineage>
        <taxon>Bacteria</taxon>
        <taxon>Pseudomonadati</taxon>
        <taxon>Spirochaetota</taxon>
        <taxon>Spirochaetia</taxon>
        <taxon>Spirochaetales</taxon>
        <taxon>Spirochaetaceae</taxon>
        <taxon>Spirochaeta</taxon>
    </lineage>
</organism>
<dbReference type="InterPro" id="IPR030842">
    <property type="entry name" value="TF_NusA_bacterial"/>
</dbReference>
<dbReference type="Pfam" id="PF26594">
    <property type="entry name" value="KH_NusA_2nd"/>
    <property type="match status" value="1"/>
</dbReference>
<keyword evidence="11" id="KW-1185">Reference proteome</keyword>
<protein>
    <recommendedName>
        <fullName evidence="7">Transcription termination/antitermination protein NusA</fullName>
    </recommendedName>
</protein>
<evidence type="ECO:0000256" key="1">
    <source>
        <dbReference type="ARBA" id="ARBA00022472"/>
    </source>
</evidence>
<dbReference type="STRING" id="1480694.DC28_02035"/>
<dbReference type="RefSeq" id="WP_037544489.1">
    <property type="nucleotide sequence ID" value="NZ_JNUP01000001.1"/>
</dbReference>
<keyword evidence="10" id="KW-0251">Elongation factor</keyword>
<keyword evidence="2 7" id="KW-0963">Cytoplasm</keyword>
<dbReference type="PROSITE" id="PS50126">
    <property type="entry name" value="S1"/>
    <property type="match status" value="1"/>
</dbReference>
<dbReference type="InterPro" id="IPR058582">
    <property type="entry name" value="KH_NusA_2nd"/>
</dbReference>
<gene>
    <name evidence="7" type="primary">nusA</name>
    <name evidence="10" type="ORF">DC28_02035</name>
</gene>
<dbReference type="EMBL" id="JNUP01000001">
    <property type="protein sequence ID" value="KGE73976.1"/>
    <property type="molecule type" value="Genomic_DNA"/>
</dbReference>
<feature type="region of interest" description="Disordered" evidence="8">
    <location>
        <begin position="435"/>
        <end position="470"/>
    </location>
</feature>
<dbReference type="SMART" id="SM00316">
    <property type="entry name" value="S1"/>
    <property type="match status" value="1"/>
</dbReference>
<dbReference type="Gene3D" id="3.30.1480.10">
    <property type="entry name" value="NusA, N-terminal domain"/>
    <property type="match status" value="1"/>
</dbReference>
<evidence type="ECO:0000259" key="9">
    <source>
        <dbReference type="PROSITE" id="PS50126"/>
    </source>
</evidence>
<dbReference type="SUPFAM" id="SSF54814">
    <property type="entry name" value="Prokaryotic type KH domain (KH-domain type II)"/>
    <property type="match status" value="2"/>
</dbReference>
<keyword evidence="4 7" id="KW-0694">RNA-binding</keyword>
<dbReference type="GO" id="GO:0031564">
    <property type="term" value="P:transcription antitermination"/>
    <property type="evidence" value="ECO:0007669"/>
    <property type="project" value="UniProtKB-UniRule"/>
</dbReference>
<evidence type="ECO:0000256" key="6">
    <source>
        <dbReference type="ARBA" id="ARBA00023163"/>
    </source>
</evidence>
<dbReference type="Proteomes" id="UP000029692">
    <property type="component" value="Unassembled WGS sequence"/>
</dbReference>
<dbReference type="SUPFAM" id="SSF69705">
    <property type="entry name" value="Transcription factor NusA, N-terminal domain"/>
    <property type="match status" value="1"/>
</dbReference>
<keyword evidence="10" id="KW-0648">Protein biosynthesis</keyword>
<dbReference type="InterPro" id="IPR010213">
    <property type="entry name" value="TF_NusA"/>
</dbReference>
<dbReference type="InterPro" id="IPR012340">
    <property type="entry name" value="NA-bd_OB-fold"/>
</dbReference>
<keyword evidence="1 7" id="KW-0806">Transcription termination</keyword>
<dbReference type="InterPro" id="IPR025249">
    <property type="entry name" value="TF_NusA_KH_1st"/>
</dbReference>
<evidence type="ECO:0000313" key="11">
    <source>
        <dbReference type="Proteomes" id="UP000029692"/>
    </source>
</evidence>
<proteinExistence type="inferred from homology"/>
<dbReference type="Pfam" id="PF00575">
    <property type="entry name" value="S1"/>
    <property type="match status" value="1"/>
</dbReference>
<dbReference type="HAMAP" id="MF_00945_B">
    <property type="entry name" value="NusA_B"/>
    <property type="match status" value="1"/>
</dbReference>
<dbReference type="Pfam" id="PF13184">
    <property type="entry name" value="KH_NusA_1st"/>
    <property type="match status" value="1"/>
</dbReference>
<dbReference type="PANTHER" id="PTHR22648:SF0">
    <property type="entry name" value="TRANSCRIPTION TERMINATION_ANTITERMINATION PROTEIN NUSA"/>
    <property type="match status" value="1"/>
</dbReference>
<dbReference type="FunFam" id="3.30.300.20:FF:000002">
    <property type="entry name" value="Transcription termination/antitermination protein NusA"/>
    <property type="match status" value="1"/>
</dbReference>
<evidence type="ECO:0000256" key="7">
    <source>
        <dbReference type="HAMAP-Rule" id="MF_00945"/>
    </source>
</evidence>
<comment type="similarity">
    <text evidence="7">Belongs to the NusA family.</text>
</comment>
<dbReference type="GO" id="GO:0003723">
    <property type="term" value="F:RNA binding"/>
    <property type="evidence" value="ECO:0007669"/>
    <property type="project" value="UniProtKB-UniRule"/>
</dbReference>
<comment type="caution">
    <text evidence="10">The sequence shown here is derived from an EMBL/GenBank/DDBJ whole genome shotgun (WGS) entry which is preliminary data.</text>
</comment>
<dbReference type="GO" id="GO:0003700">
    <property type="term" value="F:DNA-binding transcription factor activity"/>
    <property type="evidence" value="ECO:0007669"/>
    <property type="project" value="InterPro"/>
</dbReference>
<dbReference type="Gene3D" id="3.30.300.20">
    <property type="match status" value="2"/>
</dbReference>
<dbReference type="GO" id="GO:0005829">
    <property type="term" value="C:cytosol"/>
    <property type="evidence" value="ECO:0007669"/>
    <property type="project" value="TreeGrafter"/>
</dbReference>
<dbReference type="InterPro" id="IPR015946">
    <property type="entry name" value="KH_dom-like_a/b"/>
</dbReference>
<name>A0A098R2F3_9SPIO</name>
<dbReference type="PANTHER" id="PTHR22648">
    <property type="entry name" value="TRANSCRIPTION TERMINATION FACTOR NUSA"/>
    <property type="match status" value="1"/>
</dbReference>
<dbReference type="InterPro" id="IPR013735">
    <property type="entry name" value="TF_NusA_N"/>
</dbReference>
<dbReference type="Pfam" id="PF08529">
    <property type="entry name" value="NusA_N"/>
    <property type="match status" value="1"/>
</dbReference>
<dbReference type="SUPFAM" id="SSF50249">
    <property type="entry name" value="Nucleic acid-binding proteins"/>
    <property type="match status" value="1"/>
</dbReference>
<keyword evidence="6 7" id="KW-0804">Transcription</keyword>
<comment type="subunit">
    <text evidence="7">Monomer. Binds directly to the core enzyme of the DNA-dependent RNA polymerase and to nascent RNA.</text>
</comment>
<dbReference type="AlphaFoldDB" id="A0A098R2F3"/>
<evidence type="ECO:0000256" key="4">
    <source>
        <dbReference type="ARBA" id="ARBA00022884"/>
    </source>
</evidence>
<feature type="compositionally biased region" description="Acidic residues" evidence="8">
    <location>
        <begin position="442"/>
        <end position="470"/>
    </location>
</feature>
<dbReference type="GO" id="GO:0000166">
    <property type="term" value="F:nucleotide binding"/>
    <property type="evidence" value="ECO:0007669"/>
    <property type="project" value="InterPro"/>
</dbReference>
<dbReference type="CDD" id="cd04455">
    <property type="entry name" value="S1_NusA"/>
    <property type="match status" value="1"/>
</dbReference>
<dbReference type="CDD" id="cd22529">
    <property type="entry name" value="KH-II_NusA_rpt2"/>
    <property type="match status" value="1"/>
</dbReference>
<dbReference type="GO" id="GO:0006353">
    <property type="term" value="P:DNA-templated transcription termination"/>
    <property type="evidence" value="ECO:0007669"/>
    <property type="project" value="UniProtKB-UniRule"/>
</dbReference>
<sequence length="558" mass="63149">MASGLADAIRLLVQDKGISEELVKKTIEDFLLAAYKRKYNTTENAVVRFSENGEEVSLFARKEIVEEVMDPALEIALEDALKLNDECEIGDELLIEVNPQEFDRVAVQSAKQKARQDLREIQKDTLYSEYKDKVGEMIIGYYQRERNGNIFVDLGKIEGLLPRRFQSPRESYRPNDRIRAYIHEVTKAQTGLQIILSRTHPEFVRKIFELEVPEIYDGTVEIFKIVREPGYRTKLAVYANRGDVDPVGACVGLKGVRIQSIVRELEGEKIDILKYDTDPRNFIKNALSPAQVSQVIILDEPKRNVLAIVPDDQLSLAIGKQGLNVRLANRLVDWNIDVKTEAQFAEMDISNITKAAVNNLFSDIEEDEEIERVGELPGIPDRIVATLAKDNIEYIEDLVSLSEEQLAELPGLDQDDIDLLRKTIEENLEIVEDEVFAPAEEQPAEDLEDEYDEPSGEGEEAEDDETQVLEENEKDAYYGDDDFVEYEEDDETLISELPGVPETAIKALGDYGITTIVDFLSRNDDELAGIPGLDSSELDTVQRVIAENVEIIEEEDEE</sequence>
<evidence type="ECO:0000256" key="3">
    <source>
        <dbReference type="ARBA" id="ARBA00022814"/>
    </source>
</evidence>
<reference evidence="10 11" key="1">
    <citation type="submission" date="2014-05" db="EMBL/GenBank/DDBJ databases">
        <title>De novo Genome Sequence of Spirocheata sp.</title>
        <authorList>
            <person name="Shivani Y."/>
            <person name="Subhash Y."/>
            <person name="Tushar L."/>
            <person name="Sasikala C."/>
            <person name="Ramana C.V."/>
        </authorList>
    </citation>
    <scope>NUCLEOTIDE SEQUENCE [LARGE SCALE GENOMIC DNA]</scope>
    <source>
        <strain evidence="10 11">JC230</strain>
    </source>
</reference>
<dbReference type="InterPro" id="IPR036555">
    <property type="entry name" value="NusA_N_sf"/>
</dbReference>
<dbReference type="InterPro" id="IPR009019">
    <property type="entry name" value="KH_sf_prok-type"/>
</dbReference>
<feature type="domain" description="S1 motif" evidence="9">
    <location>
        <begin position="135"/>
        <end position="199"/>
    </location>
</feature>
<dbReference type="Gene3D" id="2.40.50.140">
    <property type="entry name" value="Nucleic acid-binding proteins"/>
    <property type="match status" value="1"/>
</dbReference>